<dbReference type="PANTHER" id="PTHR38834">
    <property type="entry name" value="PERIPLASMIC SUBSTRATE BINDING PROTEIN FAMILY 3"/>
    <property type="match status" value="1"/>
</dbReference>
<keyword evidence="1" id="KW-0732">Signal</keyword>
<sequence>MAKITLFLLFINLVYQSALAEQLPLLFANFPPVNYVDQQGNMHGISYEIITGVVSDMGYQPNVRTLPWKRAYHTAAQGKAAILFTFTQNEQRKREFYFTDMILPIADVFFKKKSKQIQWETLADLANYRIGYTDGYNYHSSFLRAIANKAFIARKSPALEHPELQHLKNLYNDRIDLIICEVNVCLFHLRNNPEWQAVIDYIPKPIGPIRSFHAGISKAWPNSEKLLKQFNAAYRNFKKQGKRKAILTKYKAAELTNLIKNEKE</sequence>
<evidence type="ECO:0000313" key="4">
    <source>
        <dbReference type="Proteomes" id="UP000569732"/>
    </source>
</evidence>
<dbReference type="Proteomes" id="UP000569732">
    <property type="component" value="Unassembled WGS sequence"/>
</dbReference>
<dbReference type="SUPFAM" id="SSF53850">
    <property type="entry name" value="Periplasmic binding protein-like II"/>
    <property type="match status" value="1"/>
</dbReference>
<protein>
    <submittedName>
        <fullName evidence="3">Transporter substrate-binding domain-containing protein</fullName>
    </submittedName>
</protein>
<dbReference type="AlphaFoldDB" id="A0A853IAL4"/>
<dbReference type="RefSeq" id="WP_180566500.1">
    <property type="nucleotide sequence ID" value="NZ_JACCKB010000001.1"/>
</dbReference>
<dbReference type="Gene3D" id="3.40.190.10">
    <property type="entry name" value="Periplasmic binding protein-like II"/>
    <property type="match status" value="2"/>
</dbReference>
<feature type="domain" description="Solute-binding protein family 3/N-terminal" evidence="2">
    <location>
        <begin position="28"/>
        <end position="250"/>
    </location>
</feature>
<proteinExistence type="predicted"/>
<dbReference type="EMBL" id="JACCKB010000001">
    <property type="protein sequence ID" value="NYZ64466.1"/>
    <property type="molecule type" value="Genomic_DNA"/>
</dbReference>
<feature type="chain" id="PRO_5032830424" evidence="1">
    <location>
        <begin position="21"/>
        <end position="264"/>
    </location>
</feature>
<dbReference type="PANTHER" id="PTHR38834:SF3">
    <property type="entry name" value="SOLUTE-BINDING PROTEIN FAMILY 3_N-TERMINAL DOMAIN-CONTAINING PROTEIN"/>
    <property type="match status" value="1"/>
</dbReference>
<evidence type="ECO:0000259" key="2">
    <source>
        <dbReference type="Pfam" id="PF00497"/>
    </source>
</evidence>
<evidence type="ECO:0000313" key="3">
    <source>
        <dbReference type="EMBL" id="NYZ64466.1"/>
    </source>
</evidence>
<evidence type="ECO:0000256" key="1">
    <source>
        <dbReference type="SAM" id="SignalP"/>
    </source>
</evidence>
<comment type="caution">
    <text evidence="3">The sequence shown here is derived from an EMBL/GenBank/DDBJ whole genome shotgun (WGS) entry which is preliminary data.</text>
</comment>
<name>A0A853IAL4_9GAMM</name>
<dbReference type="InterPro" id="IPR001638">
    <property type="entry name" value="Solute-binding_3/MltF_N"/>
</dbReference>
<keyword evidence="4" id="KW-1185">Reference proteome</keyword>
<accession>A0A853IAL4</accession>
<gene>
    <name evidence="3" type="ORF">H0A36_00510</name>
</gene>
<organism evidence="3 4">
    <name type="scientific">Spartinivicinus marinus</name>
    <dbReference type="NCBI Taxonomy" id="2994442"/>
    <lineage>
        <taxon>Bacteria</taxon>
        <taxon>Pseudomonadati</taxon>
        <taxon>Pseudomonadota</taxon>
        <taxon>Gammaproteobacteria</taxon>
        <taxon>Oceanospirillales</taxon>
        <taxon>Zooshikellaceae</taxon>
        <taxon>Spartinivicinus</taxon>
    </lineage>
</organism>
<reference evidence="3 4" key="1">
    <citation type="submission" date="2020-07" db="EMBL/GenBank/DDBJ databases">
        <title>Endozoicomonas sp. nov., isolated from sediment.</title>
        <authorList>
            <person name="Gu T."/>
        </authorList>
    </citation>
    <scope>NUCLEOTIDE SEQUENCE [LARGE SCALE GENOMIC DNA]</scope>
    <source>
        <strain evidence="3 4">SM1973</strain>
    </source>
</reference>
<dbReference type="Pfam" id="PF00497">
    <property type="entry name" value="SBP_bac_3"/>
    <property type="match status" value="1"/>
</dbReference>
<feature type="signal peptide" evidence="1">
    <location>
        <begin position="1"/>
        <end position="20"/>
    </location>
</feature>